<evidence type="ECO:0000256" key="8">
    <source>
        <dbReference type="HAMAP-Rule" id="MF_00361"/>
    </source>
</evidence>
<keyword evidence="6 8" id="KW-0520">NAD</keyword>
<feature type="binding site" evidence="8">
    <location>
        <position position="191"/>
    </location>
    <ligand>
        <name>NAD(+)</name>
        <dbReference type="ChEBI" id="CHEBI:57540"/>
    </ligand>
</feature>
<evidence type="ECO:0000256" key="1">
    <source>
        <dbReference type="ARBA" id="ARBA00022679"/>
    </source>
</evidence>
<dbReference type="GO" id="GO:0003951">
    <property type="term" value="F:NAD+ kinase activity"/>
    <property type="evidence" value="ECO:0007669"/>
    <property type="project" value="UniProtKB-UniRule"/>
</dbReference>
<keyword evidence="5 8" id="KW-0521">NADP</keyword>
<dbReference type="Gene3D" id="3.40.50.10330">
    <property type="entry name" value="Probable inorganic polyphosphate/atp-NAD kinase, domain 1"/>
    <property type="match status" value="1"/>
</dbReference>
<dbReference type="PANTHER" id="PTHR20275">
    <property type="entry name" value="NAD KINASE"/>
    <property type="match status" value="1"/>
</dbReference>
<accession>A0A5C0SIN0</accession>
<dbReference type="GO" id="GO:0006741">
    <property type="term" value="P:NADP+ biosynthetic process"/>
    <property type="evidence" value="ECO:0007669"/>
    <property type="project" value="UniProtKB-UniRule"/>
</dbReference>
<dbReference type="PANTHER" id="PTHR20275:SF0">
    <property type="entry name" value="NAD KINASE"/>
    <property type="match status" value="1"/>
</dbReference>
<dbReference type="HAMAP" id="MF_00361">
    <property type="entry name" value="NAD_kinase"/>
    <property type="match status" value="1"/>
</dbReference>
<dbReference type="KEGG" id="crs:FQB35_10945"/>
<comment type="similarity">
    <text evidence="8">Belongs to the NAD kinase family.</text>
</comment>
<feature type="binding site" evidence="8">
    <location>
        <position position="137"/>
    </location>
    <ligand>
        <name>NAD(+)</name>
        <dbReference type="ChEBI" id="CHEBI:57540"/>
    </ligand>
</feature>
<evidence type="ECO:0000313" key="9">
    <source>
        <dbReference type="EMBL" id="QEK12799.1"/>
    </source>
</evidence>
<dbReference type="Pfam" id="PF20143">
    <property type="entry name" value="NAD_kinase_C"/>
    <property type="match status" value="1"/>
</dbReference>
<comment type="subcellular location">
    <subcellularLocation>
        <location evidence="8">Cytoplasm</location>
    </subcellularLocation>
</comment>
<evidence type="ECO:0000256" key="7">
    <source>
        <dbReference type="ARBA" id="ARBA00047925"/>
    </source>
</evidence>
<protein>
    <recommendedName>
        <fullName evidence="8">NAD kinase</fullName>
        <ecNumber evidence="8">2.7.1.23</ecNumber>
    </recommendedName>
    <alternativeName>
        <fullName evidence="8">ATP-dependent NAD kinase</fullName>
    </alternativeName>
</protein>
<feature type="active site" description="Proton acceptor" evidence="8">
    <location>
        <position position="54"/>
    </location>
</feature>
<keyword evidence="1 8" id="KW-0808">Transferase</keyword>
<dbReference type="InterPro" id="IPR002504">
    <property type="entry name" value="NADK"/>
</dbReference>
<dbReference type="GO" id="GO:0019674">
    <property type="term" value="P:NAD+ metabolic process"/>
    <property type="evidence" value="ECO:0007669"/>
    <property type="project" value="InterPro"/>
</dbReference>
<evidence type="ECO:0000313" key="10">
    <source>
        <dbReference type="Proteomes" id="UP000324646"/>
    </source>
</evidence>
<feature type="binding site" evidence="8">
    <location>
        <position position="156"/>
    </location>
    <ligand>
        <name>NAD(+)</name>
        <dbReference type="ChEBI" id="CHEBI:57540"/>
    </ligand>
</feature>
<keyword evidence="8" id="KW-0963">Cytoplasm</keyword>
<dbReference type="GO" id="GO:0005524">
    <property type="term" value="F:ATP binding"/>
    <property type="evidence" value="ECO:0007669"/>
    <property type="project" value="UniProtKB-KW"/>
</dbReference>
<feature type="binding site" evidence="8">
    <location>
        <begin position="127"/>
        <end position="128"/>
    </location>
    <ligand>
        <name>NAD(+)</name>
        <dbReference type="ChEBI" id="CHEBI:57540"/>
    </ligand>
</feature>
<keyword evidence="2 8" id="KW-0547">Nucleotide-binding</keyword>
<keyword evidence="4 8" id="KW-0067">ATP-binding</keyword>
<evidence type="ECO:0000256" key="5">
    <source>
        <dbReference type="ARBA" id="ARBA00022857"/>
    </source>
</evidence>
<comment type="catalytic activity">
    <reaction evidence="7 8">
        <text>NAD(+) + ATP = ADP + NADP(+) + H(+)</text>
        <dbReference type="Rhea" id="RHEA:18629"/>
        <dbReference type="ChEBI" id="CHEBI:15378"/>
        <dbReference type="ChEBI" id="CHEBI:30616"/>
        <dbReference type="ChEBI" id="CHEBI:57540"/>
        <dbReference type="ChEBI" id="CHEBI:58349"/>
        <dbReference type="ChEBI" id="CHEBI:456216"/>
        <dbReference type="EC" id="2.7.1.23"/>
    </reaction>
</comment>
<dbReference type="Gene3D" id="2.60.200.30">
    <property type="entry name" value="Probable inorganic polyphosphate/atp-NAD kinase, domain 2"/>
    <property type="match status" value="1"/>
</dbReference>
<keyword evidence="3 8" id="KW-0418">Kinase</keyword>
<dbReference type="Pfam" id="PF01513">
    <property type="entry name" value="NAD_kinase"/>
    <property type="match status" value="1"/>
</dbReference>
<comment type="cofactor">
    <cofactor evidence="8">
        <name>a divalent metal cation</name>
        <dbReference type="ChEBI" id="CHEBI:60240"/>
    </cofactor>
</comment>
<dbReference type="InterPro" id="IPR017438">
    <property type="entry name" value="ATP-NAD_kinase_N"/>
</dbReference>
<gene>
    <name evidence="8" type="primary">nadK</name>
    <name evidence="9" type="ORF">FQB35_10945</name>
</gene>
<feature type="binding site" evidence="8">
    <location>
        <position position="59"/>
    </location>
    <ligand>
        <name>NAD(+)</name>
        <dbReference type="ChEBI" id="CHEBI:57540"/>
    </ligand>
</feature>
<reference evidence="9 10" key="1">
    <citation type="submission" date="2019-07" db="EMBL/GenBank/DDBJ databases">
        <title>Complete genome of Crassaminicella thermophila SY095.</title>
        <authorList>
            <person name="Li X."/>
        </authorList>
    </citation>
    <scope>NUCLEOTIDE SEQUENCE [LARGE SCALE GENOMIC DNA]</scope>
    <source>
        <strain evidence="9 10">SY095</strain>
    </source>
</reference>
<evidence type="ECO:0000256" key="3">
    <source>
        <dbReference type="ARBA" id="ARBA00022777"/>
    </source>
</evidence>
<proteinExistence type="inferred from homology"/>
<dbReference type="InterPro" id="IPR016064">
    <property type="entry name" value="NAD/diacylglycerol_kinase_sf"/>
</dbReference>
<dbReference type="OrthoDB" id="9774737at2"/>
<sequence length="270" mass="30809">MTKIQTRIINIVANDRPISKEISRILKQKLENNGFIIPEKFSFEADLIICIGGDGSFLRTLHEYNFPDIPIIGVNTGHLGFFQELSPYQLDEFIFRYEKGDYTIQELHPVEALVCTKSHCIEIIGINEITIKGDKSRTVHLNISLDDSFLEKFSGDGVLVSTPAGSTAYNYSLGGSIVDPRLNLLQITPIAPITTTAYRSFTSSIIVPKDSIIKIYPEYTFENSILIVTDGMEHKHYEIEEILLRMSDLRPKILRLKDYDFWNKVKEKFL</sequence>
<evidence type="ECO:0000256" key="2">
    <source>
        <dbReference type="ARBA" id="ARBA00022741"/>
    </source>
</evidence>
<dbReference type="EC" id="2.7.1.23" evidence="8"/>
<feature type="binding site" evidence="8">
    <location>
        <begin position="54"/>
        <end position="55"/>
    </location>
    <ligand>
        <name>NAD(+)</name>
        <dbReference type="ChEBI" id="CHEBI:57540"/>
    </ligand>
</feature>
<organism evidence="9 10">
    <name type="scientific">Crassaminicella thermophila</name>
    <dbReference type="NCBI Taxonomy" id="2599308"/>
    <lineage>
        <taxon>Bacteria</taxon>
        <taxon>Bacillati</taxon>
        <taxon>Bacillota</taxon>
        <taxon>Clostridia</taxon>
        <taxon>Eubacteriales</taxon>
        <taxon>Clostridiaceae</taxon>
        <taxon>Crassaminicella</taxon>
    </lineage>
</organism>
<dbReference type="Proteomes" id="UP000324646">
    <property type="component" value="Chromosome"/>
</dbReference>
<dbReference type="EMBL" id="CP042243">
    <property type="protein sequence ID" value="QEK12799.1"/>
    <property type="molecule type" value="Genomic_DNA"/>
</dbReference>
<comment type="caution">
    <text evidence="8">Lacks conserved residue(s) required for the propagation of feature annotation.</text>
</comment>
<dbReference type="InterPro" id="IPR017437">
    <property type="entry name" value="ATP-NAD_kinase_PpnK-typ_C"/>
</dbReference>
<dbReference type="AlphaFoldDB" id="A0A5C0SIN0"/>
<dbReference type="GO" id="GO:0046872">
    <property type="term" value="F:metal ion binding"/>
    <property type="evidence" value="ECO:0007669"/>
    <property type="project" value="UniProtKB-UniRule"/>
</dbReference>
<feature type="binding site" evidence="8">
    <location>
        <begin position="167"/>
        <end position="172"/>
    </location>
    <ligand>
        <name>NAD(+)</name>
        <dbReference type="ChEBI" id="CHEBI:57540"/>
    </ligand>
</feature>
<feature type="binding site" evidence="8">
    <location>
        <position position="164"/>
    </location>
    <ligand>
        <name>NAD(+)</name>
        <dbReference type="ChEBI" id="CHEBI:57540"/>
    </ligand>
</feature>
<evidence type="ECO:0000256" key="4">
    <source>
        <dbReference type="ARBA" id="ARBA00022840"/>
    </source>
</evidence>
<comment type="function">
    <text evidence="8">Involved in the regulation of the intracellular balance of NAD and NADP, and is a key enzyme in the biosynthesis of NADP. Catalyzes specifically the phosphorylation on 2'-hydroxyl of the adenosine moiety of NAD to yield NADP.</text>
</comment>
<dbReference type="SUPFAM" id="SSF111331">
    <property type="entry name" value="NAD kinase/diacylglycerol kinase-like"/>
    <property type="match status" value="1"/>
</dbReference>
<evidence type="ECO:0000256" key="6">
    <source>
        <dbReference type="ARBA" id="ARBA00023027"/>
    </source>
</evidence>
<dbReference type="RefSeq" id="WP_148809935.1">
    <property type="nucleotide sequence ID" value="NZ_CP042243.1"/>
</dbReference>
<name>A0A5C0SIN0_CRATE</name>
<dbReference type="GO" id="GO:0005737">
    <property type="term" value="C:cytoplasm"/>
    <property type="evidence" value="ECO:0007669"/>
    <property type="project" value="UniProtKB-SubCell"/>
</dbReference>
<dbReference type="GO" id="GO:0051287">
    <property type="term" value="F:NAD binding"/>
    <property type="evidence" value="ECO:0007669"/>
    <property type="project" value="UniProtKB-ARBA"/>
</dbReference>
<keyword evidence="10" id="KW-1185">Reference proteome</keyword>